<feature type="transmembrane region" description="Helical" evidence="1">
    <location>
        <begin position="43"/>
        <end position="66"/>
    </location>
</feature>
<evidence type="ECO:0000256" key="1">
    <source>
        <dbReference type="SAM" id="Phobius"/>
    </source>
</evidence>
<sequence length="149" mass="17166">MWKSLYDYLTQQFAGLKWSAFLAQNNNNITRAAKLRDIFRNDLYPLSGMLVIVFSILVGLTYYFLINKKGGAGYAFRVKYWVAALLLNAFTVTFIMLYISMKMSKPFNTLHPFKYCLSLATTNFIYAALLFFIVSIVIKRFSVANTTPF</sequence>
<dbReference type="EMBL" id="QGNZ01000001">
    <property type="protein sequence ID" value="PWS28574.1"/>
    <property type="molecule type" value="Genomic_DNA"/>
</dbReference>
<proteinExistence type="predicted"/>
<dbReference type="AlphaFoldDB" id="A0A317EPL2"/>
<comment type="caution">
    <text evidence="2">The sequence shown here is derived from an EMBL/GenBank/DDBJ whole genome shotgun (WGS) entry which is preliminary data.</text>
</comment>
<evidence type="ECO:0000313" key="3">
    <source>
        <dbReference type="Proteomes" id="UP000245379"/>
    </source>
</evidence>
<reference evidence="2 3" key="1">
    <citation type="submission" date="2018-05" db="EMBL/GenBank/DDBJ databases">
        <title>Pedobacter paludis sp. nov., isolated from wetland soil.</title>
        <authorList>
            <person name="Zhang Y."/>
            <person name="Wang G."/>
        </authorList>
    </citation>
    <scope>NUCLEOTIDE SEQUENCE [LARGE SCALE GENOMIC DNA]</scope>
    <source>
        <strain evidence="2 3">KCTC22721</strain>
    </source>
</reference>
<name>A0A317EPL2_9SPHI</name>
<protein>
    <submittedName>
        <fullName evidence="2">Uncharacterized protein</fullName>
    </submittedName>
</protein>
<organism evidence="2 3">
    <name type="scientific">Pedobacter yonginense</name>
    <dbReference type="NCBI Taxonomy" id="651869"/>
    <lineage>
        <taxon>Bacteria</taxon>
        <taxon>Pseudomonadati</taxon>
        <taxon>Bacteroidota</taxon>
        <taxon>Sphingobacteriia</taxon>
        <taxon>Sphingobacteriales</taxon>
        <taxon>Sphingobacteriaceae</taxon>
        <taxon>Pedobacter</taxon>
    </lineage>
</organism>
<keyword evidence="1" id="KW-0472">Membrane</keyword>
<keyword evidence="1" id="KW-1133">Transmembrane helix</keyword>
<keyword evidence="1" id="KW-0812">Transmembrane</keyword>
<dbReference type="Proteomes" id="UP000245379">
    <property type="component" value="Unassembled WGS sequence"/>
</dbReference>
<evidence type="ECO:0000313" key="2">
    <source>
        <dbReference type="EMBL" id="PWS28574.1"/>
    </source>
</evidence>
<dbReference type="OrthoDB" id="764930at2"/>
<keyword evidence="3" id="KW-1185">Reference proteome</keyword>
<feature type="transmembrane region" description="Helical" evidence="1">
    <location>
        <begin position="119"/>
        <end position="138"/>
    </location>
</feature>
<accession>A0A317EPL2</accession>
<feature type="transmembrane region" description="Helical" evidence="1">
    <location>
        <begin position="78"/>
        <end position="99"/>
    </location>
</feature>
<dbReference type="RefSeq" id="WP_109924005.1">
    <property type="nucleotide sequence ID" value="NZ_QGNZ01000001.1"/>
</dbReference>
<gene>
    <name evidence="2" type="ORF">DHW03_01600</name>
</gene>